<accession>A0AB33K5L3</accession>
<sequence length="104" mass="11545">MLPVRPVGAAQADRQTQRTLVPALMERQPGSHGDAPTSTAEALTKGATRYPLPRQHVAGRGIETVRPWEWEYHQLQVEALSKSTSVRMISRVRKEAPWAGMTTT</sequence>
<feature type="region of interest" description="Disordered" evidence="1">
    <location>
        <begin position="24"/>
        <end position="55"/>
    </location>
</feature>
<name>A0AB33K5L3_9ACTN</name>
<evidence type="ECO:0000313" key="2">
    <source>
        <dbReference type="EMBL" id="BFP48959.1"/>
    </source>
</evidence>
<evidence type="ECO:0000256" key="1">
    <source>
        <dbReference type="SAM" id="MobiDB-lite"/>
    </source>
</evidence>
<proteinExistence type="predicted"/>
<dbReference type="AlphaFoldDB" id="A0AB33K5L3"/>
<gene>
    <name evidence="2" type="ORF">KCMC57_53270</name>
</gene>
<evidence type="ECO:0008006" key="3">
    <source>
        <dbReference type="Google" id="ProtNLM"/>
    </source>
</evidence>
<dbReference type="EMBL" id="AP035881">
    <property type="protein sequence ID" value="BFP48959.1"/>
    <property type="molecule type" value="Genomic_DNA"/>
</dbReference>
<organism evidence="2">
    <name type="scientific">Kitasatospora sp. CMC57</name>
    <dbReference type="NCBI Taxonomy" id="3231513"/>
    <lineage>
        <taxon>Bacteria</taxon>
        <taxon>Bacillati</taxon>
        <taxon>Actinomycetota</taxon>
        <taxon>Actinomycetes</taxon>
        <taxon>Kitasatosporales</taxon>
        <taxon>Streptomycetaceae</taxon>
        <taxon>Kitasatospora</taxon>
    </lineage>
</organism>
<reference evidence="2" key="1">
    <citation type="submission" date="2024-07" db="EMBL/GenBank/DDBJ databases">
        <title>Complete genome sequences of cellulolytic bacteria, Kitasatospora sp. CMC57 and Streptomyces sp. CMC78, isolated from Japanese agricultural soil.</title>
        <authorList>
            <person name="Hashimoto T."/>
            <person name="Ito M."/>
            <person name="Iwamoto M."/>
            <person name="Fukahori D."/>
            <person name="Shoda T."/>
            <person name="Sakoda M."/>
            <person name="Morohoshi T."/>
            <person name="Mitsuboshi M."/>
            <person name="Nishizawa T."/>
        </authorList>
    </citation>
    <scope>NUCLEOTIDE SEQUENCE</scope>
    <source>
        <strain evidence="2">CMC57</strain>
    </source>
</reference>
<protein>
    <recommendedName>
        <fullName evidence="3">Transposase</fullName>
    </recommendedName>
</protein>